<proteinExistence type="predicted"/>
<reference evidence="1 2" key="1">
    <citation type="submission" date="2021-06" db="EMBL/GenBank/DDBJ databases">
        <authorList>
            <person name="Palmer J.M."/>
        </authorList>
    </citation>
    <scope>NUCLEOTIDE SEQUENCE [LARGE SCALE GENOMIC DNA]</scope>
    <source>
        <strain evidence="2">if_2019</strain>
        <tissue evidence="1">Muscle</tissue>
    </source>
</reference>
<dbReference type="EMBL" id="JAHRIQ010027295">
    <property type="protein sequence ID" value="MEQ2230428.1"/>
    <property type="molecule type" value="Genomic_DNA"/>
</dbReference>
<keyword evidence="2" id="KW-1185">Reference proteome</keyword>
<dbReference type="Proteomes" id="UP001482620">
    <property type="component" value="Unassembled WGS sequence"/>
</dbReference>
<organism evidence="1 2">
    <name type="scientific">Ilyodon furcidens</name>
    <name type="common">goldbreast splitfin</name>
    <dbReference type="NCBI Taxonomy" id="33524"/>
    <lineage>
        <taxon>Eukaryota</taxon>
        <taxon>Metazoa</taxon>
        <taxon>Chordata</taxon>
        <taxon>Craniata</taxon>
        <taxon>Vertebrata</taxon>
        <taxon>Euteleostomi</taxon>
        <taxon>Actinopterygii</taxon>
        <taxon>Neopterygii</taxon>
        <taxon>Teleostei</taxon>
        <taxon>Neoteleostei</taxon>
        <taxon>Acanthomorphata</taxon>
        <taxon>Ovalentaria</taxon>
        <taxon>Atherinomorphae</taxon>
        <taxon>Cyprinodontiformes</taxon>
        <taxon>Goodeidae</taxon>
        <taxon>Ilyodon</taxon>
    </lineage>
</organism>
<comment type="caution">
    <text evidence="1">The sequence shown here is derived from an EMBL/GenBank/DDBJ whole genome shotgun (WGS) entry which is preliminary data.</text>
</comment>
<name>A0ABV0TEY6_9TELE</name>
<protein>
    <submittedName>
        <fullName evidence="1">Uncharacterized protein</fullName>
    </submittedName>
</protein>
<gene>
    <name evidence="1" type="ORF">ILYODFUR_029219</name>
</gene>
<evidence type="ECO:0000313" key="2">
    <source>
        <dbReference type="Proteomes" id="UP001482620"/>
    </source>
</evidence>
<accession>A0ABV0TEY6</accession>
<evidence type="ECO:0000313" key="1">
    <source>
        <dbReference type="EMBL" id="MEQ2230428.1"/>
    </source>
</evidence>
<sequence>MCCGCWLQAGGGGFQKWPPSFILTGRVIRFYTVTQGKVHCAPQLVPFGGVSPWKRQQKLNIWSSPCGARNEHQMKHCTLMQRCGAKAKHQGCETNDTFKMLIKCELLPLPWLNDPTQIYNVLSAPTIILICAKCINGSKKNSQTYCFSFHL</sequence>